<feature type="transmembrane region" description="Helical" evidence="1">
    <location>
        <begin position="91"/>
        <end position="112"/>
    </location>
</feature>
<reference evidence="2" key="1">
    <citation type="submission" date="2011-06" db="EMBL/GenBank/DDBJ databases">
        <title>The Genome Sequence of Fusarium oxysporum Fo47.</title>
        <authorList>
            <consortium name="The Broad Institute Genome Sequencing Platform"/>
            <person name="Ma L.-J."/>
            <person name="Gale L.R."/>
            <person name="Schwartz D.C."/>
            <person name="Zhou S."/>
            <person name="Corby-Kistler H."/>
            <person name="Young S.K."/>
            <person name="Zeng Q."/>
            <person name="Gargeya S."/>
            <person name="Fitzgerald M."/>
            <person name="Haas B."/>
            <person name="Abouelleil A."/>
            <person name="Alvarado L."/>
            <person name="Arachchi H.M."/>
            <person name="Berlin A."/>
            <person name="Brown A."/>
            <person name="Chapman S.B."/>
            <person name="Chen Z."/>
            <person name="Dunbar C."/>
            <person name="Freedman E."/>
            <person name="Gearin G."/>
            <person name="Gellesch M."/>
            <person name="Goldberg J."/>
            <person name="Griggs A."/>
            <person name="Gujja S."/>
            <person name="Heiman D."/>
            <person name="Howarth C."/>
            <person name="Larson L."/>
            <person name="Lui A."/>
            <person name="MacDonald P.J.P."/>
            <person name="Mehta T."/>
            <person name="Montmayeur A."/>
            <person name="Murphy C."/>
            <person name="Neiman D."/>
            <person name="Pearson M."/>
            <person name="Priest M."/>
            <person name="Roberts A."/>
            <person name="Saif S."/>
            <person name="Shea T."/>
            <person name="Shenoy N."/>
            <person name="Sisk P."/>
            <person name="Stolte C."/>
            <person name="Sykes S."/>
            <person name="Wortman J."/>
            <person name="Nusbaum C."/>
            <person name="Birren B."/>
        </authorList>
    </citation>
    <scope>NUCLEOTIDE SEQUENCE [LARGE SCALE GENOMIC DNA]</scope>
    <source>
        <strain evidence="2">Fo47</strain>
    </source>
</reference>
<evidence type="ECO:0000256" key="1">
    <source>
        <dbReference type="SAM" id="Phobius"/>
    </source>
</evidence>
<dbReference type="Proteomes" id="UP000030766">
    <property type="component" value="Unassembled WGS sequence"/>
</dbReference>
<dbReference type="VEuPathDB" id="FungiDB:FOZG_00356"/>
<name>W9L340_FUSOX</name>
<protein>
    <submittedName>
        <fullName evidence="2">Uncharacterized protein</fullName>
    </submittedName>
</protein>
<dbReference type="EMBL" id="JH717896">
    <property type="protein sequence ID" value="EWZ49429.1"/>
    <property type="molecule type" value="Genomic_DNA"/>
</dbReference>
<dbReference type="AlphaFoldDB" id="W9L340"/>
<evidence type="ECO:0000313" key="2">
    <source>
        <dbReference type="EMBL" id="EWZ49429.1"/>
    </source>
</evidence>
<keyword evidence="1" id="KW-0812">Transmembrane</keyword>
<gene>
    <name evidence="2" type="ORF">FOZG_00356</name>
</gene>
<sequence length="249" mass="28032">MPAIHSAVVIAIFLTVESGDEVVGVHLFVSAFATGLRFNLFIGIWDANGTIRDSASADIDVEIEDIVGFGGHRIICLILLFDVFRRSHSQLLRLCFLVMFHVLLFIFSPWVAEGFSLGTLLKMIPFTLVPKSLNNTDFLFDKLFYHFMGLSESSCSHRDLKSSWSLGLWRCLRRLRASVPLQSSSVWECHPVRNCVPLFQWLWGFYLLIGVQDCINFGCNVLDAVVLGGACSARPRLWMAWTSSKSHGR</sequence>
<reference evidence="2" key="2">
    <citation type="submission" date="2012-06" db="EMBL/GenBank/DDBJ databases">
        <title>Annotation of the Genome Sequence of Fusarium oxysporum Fo47.</title>
        <authorList>
            <consortium name="The Broad Institute Genomics Platform"/>
            <person name="Ma L.-J."/>
            <person name="Corby-Kistler H."/>
            <person name="Broz K."/>
            <person name="Gale L.R."/>
            <person name="Jonkers W."/>
            <person name="O'Donnell K."/>
            <person name="Ploetz R."/>
            <person name="Steinberg C."/>
            <person name="Schwartz D.C."/>
            <person name="VanEtten H."/>
            <person name="Zhou S."/>
            <person name="Young S.K."/>
            <person name="Zeng Q."/>
            <person name="Gargeya S."/>
            <person name="Fitzgerald M."/>
            <person name="Abouelleil A."/>
            <person name="Alvarado L."/>
            <person name="Chapman S.B."/>
            <person name="Gainer-Dewar J."/>
            <person name="Goldberg J."/>
            <person name="Griggs A."/>
            <person name="Gujja S."/>
            <person name="Hansen M."/>
            <person name="Howarth C."/>
            <person name="Imamovic A."/>
            <person name="Ireland A."/>
            <person name="Larimer J."/>
            <person name="McCowan C."/>
            <person name="Murphy C."/>
            <person name="Pearson M."/>
            <person name="Poon T.W."/>
            <person name="Priest M."/>
            <person name="Roberts A."/>
            <person name="Saif S."/>
            <person name="Shea T."/>
            <person name="Sykes S."/>
            <person name="Wortman J."/>
            <person name="Nusbaum C."/>
            <person name="Birren B."/>
        </authorList>
    </citation>
    <scope>NUCLEOTIDE SEQUENCE</scope>
    <source>
        <strain evidence="2">Fo47</strain>
    </source>
</reference>
<keyword evidence="1" id="KW-1133">Transmembrane helix</keyword>
<accession>W9L340</accession>
<keyword evidence="1" id="KW-0472">Membrane</keyword>
<dbReference type="HOGENOM" id="CLU_1115800_0_0_1"/>
<organism evidence="2">
    <name type="scientific">Fusarium oxysporum Fo47</name>
    <dbReference type="NCBI Taxonomy" id="660027"/>
    <lineage>
        <taxon>Eukaryota</taxon>
        <taxon>Fungi</taxon>
        <taxon>Dikarya</taxon>
        <taxon>Ascomycota</taxon>
        <taxon>Pezizomycotina</taxon>
        <taxon>Sordariomycetes</taxon>
        <taxon>Hypocreomycetidae</taxon>
        <taxon>Hypocreales</taxon>
        <taxon>Nectriaceae</taxon>
        <taxon>Fusarium</taxon>
        <taxon>Fusarium oxysporum species complex</taxon>
    </lineage>
</organism>
<proteinExistence type="predicted"/>